<evidence type="ECO:0000313" key="1">
    <source>
        <dbReference type="EMBL" id="KAJ8337572.1"/>
    </source>
</evidence>
<evidence type="ECO:0000313" key="2">
    <source>
        <dbReference type="Proteomes" id="UP001152622"/>
    </source>
</evidence>
<dbReference type="Proteomes" id="UP001152622">
    <property type="component" value="Chromosome 18"/>
</dbReference>
<proteinExistence type="predicted"/>
<reference evidence="1" key="1">
    <citation type="journal article" date="2023" name="Science">
        <title>Genome structures resolve the early diversification of teleost fishes.</title>
        <authorList>
            <person name="Parey E."/>
            <person name="Louis A."/>
            <person name="Montfort J."/>
            <person name="Bouchez O."/>
            <person name="Roques C."/>
            <person name="Iampietro C."/>
            <person name="Lluch J."/>
            <person name="Castinel A."/>
            <person name="Donnadieu C."/>
            <person name="Desvignes T."/>
            <person name="Floi Bucao C."/>
            <person name="Jouanno E."/>
            <person name="Wen M."/>
            <person name="Mejri S."/>
            <person name="Dirks R."/>
            <person name="Jansen H."/>
            <person name="Henkel C."/>
            <person name="Chen W.J."/>
            <person name="Zahm M."/>
            <person name="Cabau C."/>
            <person name="Klopp C."/>
            <person name="Thompson A.W."/>
            <person name="Robinson-Rechavi M."/>
            <person name="Braasch I."/>
            <person name="Lecointre G."/>
            <person name="Bobe J."/>
            <person name="Postlethwait J.H."/>
            <person name="Berthelot C."/>
            <person name="Roest Crollius H."/>
            <person name="Guiguen Y."/>
        </authorList>
    </citation>
    <scope>NUCLEOTIDE SEQUENCE</scope>
    <source>
        <strain evidence="1">WJC10195</strain>
    </source>
</reference>
<accession>A0A9Q1EEZ0</accession>
<keyword evidence="2" id="KW-1185">Reference proteome</keyword>
<name>A0A9Q1EEZ0_SYNKA</name>
<organism evidence="1 2">
    <name type="scientific">Synaphobranchus kaupii</name>
    <name type="common">Kaup's arrowtooth eel</name>
    <dbReference type="NCBI Taxonomy" id="118154"/>
    <lineage>
        <taxon>Eukaryota</taxon>
        <taxon>Metazoa</taxon>
        <taxon>Chordata</taxon>
        <taxon>Craniata</taxon>
        <taxon>Vertebrata</taxon>
        <taxon>Euteleostomi</taxon>
        <taxon>Actinopterygii</taxon>
        <taxon>Neopterygii</taxon>
        <taxon>Teleostei</taxon>
        <taxon>Anguilliformes</taxon>
        <taxon>Synaphobranchidae</taxon>
        <taxon>Synaphobranchus</taxon>
    </lineage>
</organism>
<protein>
    <submittedName>
        <fullName evidence="1">Uncharacterized protein</fullName>
    </submittedName>
</protein>
<gene>
    <name evidence="1" type="ORF">SKAU_G00365380</name>
</gene>
<dbReference type="EMBL" id="JAINUF010000018">
    <property type="protein sequence ID" value="KAJ8337572.1"/>
    <property type="molecule type" value="Genomic_DNA"/>
</dbReference>
<comment type="caution">
    <text evidence="1">The sequence shown here is derived from an EMBL/GenBank/DDBJ whole genome shotgun (WGS) entry which is preliminary data.</text>
</comment>
<sequence>MASRTQGTVLQFVFAGEAGEGQLPERPPVLALALSQEGRCLPPDLCPLRCPFGTPCLQACWGRRRLRSACSATGKFDQPQLPTPTHEAVVSSTYQMKARCREEGFVDRSAAVVLADA</sequence>
<dbReference type="AlphaFoldDB" id="A0A9Q1EEZ0"/>